<dbReference type="SMART" id="SM00421">
    <property type="entry name" value="HTH_LUXR"/>
    <property type="match status" value="1"/>
</dbReference>
<keyword evidence="1" id="KW-0805">Transcription regulation</keyword>
<gene>
    <name evidence="5" type="ORF">FAA97_01745</name>
</gene>
<evidence type="ECO:0000256" key="3">
    <source>
        <dbReference type="ARBA" id="ARBA00023163"/>
    </source>
</evidence>
<dbReference type="PANTHER" id="PTHR44688:SF16">
    <property type="entry name" value="DNA-BINDING TRANSCRIPTIONAL ACTIVATOR DEVR_DOSR"/>
    <property type="match status" value="1"/>
</dbReference>
<sequence length="280" mass="31300">MTSVGMPRPDVAHVSVHNAPFDWALEIEGPVMAQTDAYREVRSWLQDQPASDSLGFISRLQSAFDCLRVTYLSGSLADGTFQIVELRHVPPRERPRLSRGLTEQRNLPLVATVISHLAPAGVDLSRLRGKPVNPEELPQDDEVVLDIIYPLPNHPGRHACLILTPNLRGYALDQWRDAHDHEIAHLATLFHAGFVSTAKPEKPSNGTNVRLTRRERETLAWIAAGKSYWETAIIMGITERTVRYFMSNARRKLDVVNNAQAVAEAAWRDLIPRLTDPGDG</sequence>
<dbReference type="GO" id="GO:0006355">
    <property type="term" value="P:regulation of DNA-templated transcription"/>
    <property type="evidence" value="ECO:0007669"/>
    <property type="project" value="InterPro"/>
</dbReference>
<evidence type="ECO:0000313" key="6">
    <source>
        <dbReference type="Proteomes" id="UP000308828"/>
    </source>
</evidence>
<comment type="caution">
    <text evidence="5">The sequence shown here is derived from an EMBL/GenBank/DDBJ whole genome shotgun (WGS) entry which is preliminary data.</text>
</comment>
<dbReference type="Gene3D" id="1.10.10.10">
    <property type="entry name" value="Winged helix-like DNA-binding domain superfamily/Winged helix DNA-binding domain"/>
    <property type="match status" value="1"/>
</dbReference>
<dbReference type="PRINTS" id="PR00038">
    <property type="entry name" value="HTHLUXR"/>
</dbReference>
<reference evidence="5 6" key="1">
    <citation type="submission" date="2019-04" db="EMBL/GenBank/DDBJ databases">
        <title>Genome sequence of strain shin9-1.</title>
        <authorList>
            <person name="Gao J."/>
            <person name="Sun J."/>
        </authorList>
    </citation>
    <scope>NUCLEOTIDE SEQUENCE [LARGE SCALE GENOMIC DNA]</scope>
    <source>
        <strain evidence="6">shin9-1</strain>
    </source>
</reference>
<dbReference type="InterPro" id="IPR000792">
    <property type="entry name" value="Tscrpt_reg_LuxR_C"/>
</dbReference>
<evidence type="ECO:0000259" key="4">
    <source>
        <dbReference type="PROSITE" id="PS50043"/>
    </source>
</evidence>
<keyword evidence="2" id="KW-0238">DNA-binding</keyword>
<keyword evidence="6" id="KW-1185">Reference proteome</keyword>
<dbReference type="InterPro" id="IPR036388">
    <property type="entry name" value="WH-like_DNA-bd_sf"/>
</dbReference>
<protein>
    <submittedName>
        <fullName evidence="5">Helix-turn-helix transcriptional regulator</fullName>
    </submittedName>
</protein>
<dbReference type="OrthoDB" id="3170288at2"/>
<dbReference type="EMBL" id="STGV01000001">
    <property type="protein sequence ID" value="THV24959.1"/>
    <property type="molecule type" value="Genomic_DNA"/>
</dbReference>
<evidence type="ECO:0000256" key="2">
    <source>
        <dbReference type="ARBA" id="ARBA00023125"/>
    </source>
</evidence>
<feature type="domain" description="HTH luxR-type" evidence="4">
    <location>
        <begin position="204"/>
        <end position="269"/>
    </location>
</feature>
<dbReference type="GO" id="GO:0003677">
    <property type="term" value="F:DNA binding"/>
    <property type="evidence" value="ECO:0007669"/>
    <property type="project" value="UniProtKB-KW"/>
</dbReference>
<organism evidence="5 6">
    <name type="scientific">Peteryoungia ipomoeae</name>
    <dbReference type="NCBI Taxonomy" id="1210932"/>
    <lineage>
        <taxon>Bacteria</taxon>
        <taxon>Pseudomonadati</taxon>
        <taxon>Pseudomonadota</taxon>
        <taxon>Alphaproteobacteria</taxon>
        <taxon>Hyphomicrobiales</taxon>
        <taxon>Rhizobiaceae</taxon>
        <taxon>Peteryoungia</taxon>
    </lineage>
</organism>
<evidence type="ECO:0000256" key="1">
    <source>
        <dbReference type="ARBA" id="ARBA00023015"/>
    </source>
</evidence>
<accession>A0A4S8PAI4</accession>
<name>A0A4S8PAI4_9HYPH</name>
<dbReference type="PROSITE" id="PS50043">
    <property type="entry name" value="HTH_LUXR_2"/>
    <property type="match status" value="1"/>
</dbReference>
<evidence type="ECO:0000313" key="5">
    <source>
        <dbReference type="EMBL" id="THV24959.1"/>
    </source>
</evidence>
<dbReference type="AlphaFoldDB" id="A0A4S8PAI4"/>
<dbReference type="Pfam" id="PF00196">
    <property type="entry name" value="GerE"/>
    <property type="match status" value="1"/>
</dbReference>
<proteinExistence type="predicted"/>
<dbReference type="Proteomes" id="UP000308828">
    <property type="component" value="Unassembled WGS sequence"/>
</dbReference>
<dbReference type="SUPFAM" id="SSF46894">
    <property type="entry name" value="C-terminal effector domain of the bipartite response regulators"/>
    <property type="match status" value="1"/>
</dbReference>
<dbReference type="PANTHER" id="PTHR44688">
    <property type="entry name" value="DNA-BINDING TRANSCRIPTIONAL ACTIVATOR DEVR_DOSR"/>
    <property type="match status" value="1"/>
</dbReference>
<dbReference type="CDD" id="cd06170">
    <property type="entry name" value="LuxR_C_like"/>
    <property type="match status" value="1"/>
</dbReference>
<keyword evidence="3" id="KW-0804">Transcription</keyword>
<dbReference type="InterPro" id="IPR016032">
    <property type="entry name" value="Sig_transdc_resp-reg_C-effctor"/>
</dbReference>